<proteinExistence type="predicted"/>
<dbReference type="InterPro" id="IPR050624">
    <property type="entry name" value="HTH-type_Tx_Regulator"/>
</dbReference>
<feature type="domain" description="HTH tetR-type" evidence="3">
    <location>
        <begin position="11"/>
        <end position="71"/>
    </location>
</feature>
<dbReference type="AlphaFoldDB" id="A0A0R2NG95"/>
<evidence type="ECO:0000256" key="1">
    <source>
        <dbReference type="ARBA" id="ARBA00023125"/>
    </source>
</evidence>
<dbReference type="PANTHER" id="PTHR43479">
    <property type="entry name" value="ACREF/ENVCD OPERON REPRESSOR-RELATED"/>
    <property type="match status" value="1"/>
</dbReference>
<sequence>MPTKTFFNLKAEKKERIIHAAKSEFSRVPFQEASISRIIADAGIPRGSFYQYFTDKADLYSYYFGLIFEDLHFHLIDVINDNDGDLFKACRIYFSHYIDEIVDGPNKAFFKNFFLNMNLIHAENAQHHGPQVQFHGSQNLRNIRSEIIDVTDDSKLNVANKHDIGMLFRMIVMVFFHSVARFFISSDGETTETVNQTKEVFNRNLDWLEFGARKNKGDKNV</sequence>
<organism evidence="4 5">
    <name type="scientific">Pediococcus argentinicus</name>
    <dbReference type="NCBI Taxonomy" id="480391"/>
    <lineage>
        <taxon>Bacteria</taxon>
        <taxon>Bacillati</taxon>
        <taxon>Bacillota</taxon>
        <taxon>Bacilli</taxon>
        <taxon>Lactobacillales</taxon>
        <taxon>Lactobacillaceae</taxon>
        <taxon>Pediococcus</taxon>
    </lineage>
</organism>
<dbReference type="Pfam" id="PF00440">
    <property type="entry name" value="TetR_N"/>
    <property type="match status" value="1"/>
</dbReference>
<evidence type="ECO:0000259" key="3">
    <source>
        <dbReference type="PROSITE" id="PS50977"/>
    </source>
</evidence>
<gene>
    <name evidence="4" type="ORF">IV88_GL000675</name>
</gene>
<keyword evidence="5" id="KW-1185">Reference proteome</keyword>
<dbReference type="GO" id="GO:0003677">
    <property type="term" value="F:DNA binding"/>
    <property type="evidence" value="ECO:0007669"/>
    <property type="project" value="UniProtKB-UniRule"/>
</dbReference>
<dbReference type="PANTHER" id="PTHR43479:SF11">
    <property type="entry name" value="ACREF_ENVCD OPERON REPRESSOR-RELATED"/>
    <property type="match status" value="1"/>
</dbReference>
<name>A0A0R2NG95_9LACO</name>
<evidence type="ECO:0000313" key="4">
    <source>
        <dbReference type="EMBL" id="KRO24846.1"/>
    </source>
</evidence>
<accession>A0A0R2NG95</accession>
<dbReference type="Pfam" id="PF17924">
    <property type="entry name" value="TetR_C_19"/>
    <property type="match status" value="1"/>
</dbReference>
<comment type="caution">
    <text evidence="4">The sequence shown here is derived from an EMBL/GenBank/DDBJ whole genome shotgun (WGS) entry which is preliminary data.</text>
</comment>
<dbReference type="InterPro" id="IPR001647">
    <property type="entry name" value="HTH_TetR"/>
</dbReference>
<dbReference type="EMBL" id="JQCQ01000020">
    <property type="protein sequence ID" value="KRO24846.1"/>
    <property type="molecule type" value="Genomic_DNA"/>
</dbReference>
<dbReference type="Proteomes" id="UP000051249">
    <property type="component" value="Unassembled WGS sequence"/>
</dbReference>
<dbReference type="InterPro" id="IPR009057">
    <property type="entry name" value="Homeodomain-like_sf"/>
</dbReference>
<dbReference type="Gene3D" id="1.10.357.10">
    <property type="entry name" value="Tetracycline Repressor, domain 2"/>
    <property type="match status" value="1"/>
</dbReference>
<keyword evidence="1 2" id="KW-0238">DNA-binding</keyword>
<reference evidence="4 5" key="1">
    <citation type="journal article" date="2015" name="Genome Announc.">
        <title>Expanding the biotechnology potential of lactobacilli through comparative genomics of 213 strains and associated genera.</title>
        <authorList>
            <person name="Sun Z."/>
            <person name="Harris H.M."/>
            <person name="McCann A."/>
            <person name="Guo C."/>
            <person name="Argimon S."/>
            <person name="Zhang W."/>
            <person name="Yang X."/>
            <person name="Jeffery I.B."/>
            <person name="Cooney J.C."/>
            <person name="Kagawa T.F."/>
            <person name="Liu W."/>
            <person name="Song Y."/>
            <person name="Salvetti E."/>
            <person name="Wrobel A."/>
            <person name="Rasinkangas P."/>
            <person name="Parkhill J."/>
            <person name="Rea M.C."/>
            <person name="O'Sullivan O."/>
            <person name="Ritari J."/>
            <person name="Douillard F.P."/>
            <person name="Paul Ross R."/>
            <person name="Yang R."/>
            <person name="Briner A.E."/>
            <person name="Felis G.E."/>
            <person name="de Vos W.M."/>
            <person name="Barrangou R."/>
            <person name="Klaenhammer T.R."/>
            <person name="Caufield P.W."/>
            <person name="Cui Y."/>
            <person name="Zhang H."/>
            <person name="O'Toole P.W."/>
        </authorList>
    </citation>
    <scope>NUCLEOTIDE SEQUENCE [LARGE SCALE GENOMIC DNA]</scope>
    <source>
        <strain evidence="4 5">DSM 23026</strain>
    </source>
</reference>
<dbReference type="PATRIC" id="fig|480391.4.peg.684"/>
<dbReference type="RefSeq" id="WP_057799692.1">
    <property type="nucleotide sequence ID" value="NZ_BJZZ01000018.1"/>
</dbReference>
<dbReference type="PROSITE" id="PS50977">
    <property type="entry name" value="HTH_TETR_2"/>
    <property type="match status" value="1"/>
</dbReference>
<evidence type="ECO:0000313" key="5">
    <source>
        <dbReference type="Proteomes" id="UP000051249"/>
    </source>
</evidence>
<protein>
    <recommendedName>
        <fullName evidence="3">HTH tetR-type domain-containing protein</fullName>
    </recommendedName>
</protein>
<feature type="DNA-binding region" description="H-T-H motif" evidence="2">
    <location>
        <begin position="34"/>
        <end position="53"/>
    </location>
</feature>
<evidence type="ECO:0000256" key="2">
    <source>
        <dbReference type="PROSITE-ProRule" id="PRU00335"/>
    </source>
</evidence>
<dbReference type="SUPFAM" id="SSF46689">
    <property type="entry name" value="Homeodomain-like"/>
    <property type="match status" value="1"/>
</dbReference>